<accession>B0XW96</accession>
<protein>
    <submittedName>
        <fullName evidence="1">Uncharacterized protein</fullName>
    </submittedName>
</protein>
<gene>
    <name evidence="1" type="ORF">AFUB_024040</name>
</gene>
<reference evidence="1 2" key="1">
    <citation type="journal article" date="2008" name="PLoS Genet.">
        <title>Genomic islands in the pathogenic filamentous fungus Aspergillus fumigatus.</title>
        <authorList>
            <person name="Fedorova N.D."/>
            <person name="Khaldi N."/>
            <person name="Joardar V.S."/>
            <person name="Maiti R."/>
            <person name="Amedeo P."/>
            <person name="Anderson M.J."/>
            <person name="Crabtree J."/>
            <person name="Silva J.C."/>
            <person name="Badger J.H."/>
            <person name="Albarraq A."/>
            <person name="Angiuoli S."/>
            <person name="Bussey H."/>
            <person name="Bowyer P."/>
            <person name="Cotty P.J."/>
            <person name="Dyer P.S."/>
            <person name="Egan A."/>
            <person name="Galens K."/>
            <person name="Fraser-Liggett C.M."/>
            <person name="Haas B.J."/>
            <person name="Inman J.M."/>
            <person name="Kent R."/>
            <person name="Lemieux S."/>
            <person name="Malavazi I."/>
            <person name="Orvis J."/>
            <person name="Roemer T."/>
            <person name="Ronning C.M."/>
            <person name="Sundaram J.P."/>
            <person name="Sutton G."/>
            <person name="Turner G."/>
            <person name="Venter J.C."/>
            <person name="White O.R."/>
            <person name="Whitty B.R."/>
            <person name="Youngman P."/>
            <person name="Wolfe K.H."/>
            <person name="Goldman G.H."/>
            <person name="Wortman J.R."/>
            <person name="Jiang B."/>
            <person name="Denning D.W."/>
            <person name="Nierman W.C."/>
        </authorList>
    </citation>
    <scope>NUCLEOTIDE SEQUENCE [LARGE SCALE GENOMIC DNA]</scope>
    <source>
        <strain evidence="2">CBS 144.89 / FGSC A1163 / CEA10</strain>
    </source>
</reference>
<evidence type="ECO:0000313" key="2">
    <source>
        <dbReference type="Proteomes" id="UP000001699"/>
    </source>
</evidence>
<dbReference type="HOGENOM" id="CLU_1618614_0_0_1"/>
<keyword evidence="2" id="KW-1185">Reference proteome</keyword>
<sequence>MTIVKAAVRRECDMTIIDSGLFHRCGYNHREWVTRESMLKPPEPINQVGGSMTDVRIRGRTVEVTPLLQLQGINNIYSVPWDTKVSRVVESGMGCDAQLRTTVAPTGLPLKRQYLDTWASGKLAMTIQRLIIENREDDGLLYLLHVHQSLKGHKLDALWKYIHI</sequence>
<proteinExistence type="predicted"/>
<dbReference type="EMBL" id="DS499595">
    <property type="protein sequence ID" value="EDP54348.1"/>
    <property type="molecule type" value="Genomic_DNA"/>
</dbReference>
<dbReference type="Proteomes" id="UP000001699">
    <property type="component" value="Unassembled WGS sequence"/>
</dbReference>
<name>B0XW96_ASPFC</name>
<organism evidence="1 2">
    <name type="scientific">Aspergillus fumigatus (strain CBS 144.89 / FGSC A1163 / CEA10)</name>
    <name type="common">Neosartorya fumigata</name>
    <dbReference type="NCBI Taxonomy" id="451804"/>
    <lineage>
        <taxon>Eukaryota</taxon>
        <taxon>Fungi</taxon>
        <taxon>Dikarya</taxon>
        <taxon>Ascomycota</taxon>
        <taxon>Pezizomycotina</taxon>
        <taxon>Eurotiomycetes</taxon>
        <taxon>Eurotiomycetidae</taxon>
        <taxon>Eurotiales</taxon>
        <taxon>Aspergillaceae</taxon>
        <taxon>Aspergillus</taxon>
        <taxon>Aspergillus subgen. Fumigati</taxon>
    </lineage>
</organism>
<dbReference type="VEuPathDB" id="FungiDB:AFUB_024040"/>
<dbReference type="AlphaFoldDB" id="B0XW96"/>
<evidence type="ECO:0000313" key="1">
    <source>
        <dbReference type="EMBL" id="EDP54348.1"/>
    </source>
</evidence>